<dbReference type="EMBL" id="FMXE01000031">
    <property type="protein sequence ID" value="SDA92148.1"/>
    <property type="molecule type" value="Genomic_DNA"/>
</dbReference>
<dbReference type="AlphaFoldDB" id="A0A1G5ZB23"/>
<dbReference type="InterPro" id="IPR008969">
    <property type="entry name" value="CarboxyPept-like_regulatory"/>
</dbReference>
<dbReference type="Pfam" id="PF13715">
    <property type="entry name" value="CarbopepD_reg_2"/>
    <property type="match status" value="1"/>
</dbReference>
<dbReference type="RefSeq" id="WP_092732852.1">
    <property type="nucleotide sequence ID" value="NZ_FMXE01000031.1"/>
</dbReference>
<protein>
    <submittedName>
        <fullName evidence="2">CarboxypepD_reg-like domain-containing protein</fullName>
    </submittedName>
</protein>
<evidence type="ECO:0000313" key="3">
    <source>
        <dbReference type="Proteomes" id="UP000198756"/>
    </source>
</evidence>
<name>A0A1G5ZB23_9BACT</name>
<gene>
    <name evidence="2" type="ORF">SAMN03080617_03518</name>
</gene>
<keyword evidence="3" id="KW-1185">Reference proteome</keyword>
<dbReference type="OrthoDB" id="1223654at2"/>
<evidence type="ECO:0000313" key="2">
    <source>
        <dbReference type="EMBL" id="SDA92148.1"/>
    </source>
</evidence>
<evidence type="ECO:0000256" key="1">
    <source>
        <dbReference type="SAM" id="SignalP"/>
    </source>
</evidence>
<feature type="chain" id="PRO_5011729357" evidence="1">
    <location>
        <begin position="19"/>
        <end position="922"/>
    </location>
</feature>
<feature type="signal peptide" evidence="1">
    <location>
        <begin position="1"/>
        <end position="18"/>
    </location>
</feature>
<keyword evidence="1" id="KW-0732">Signal</keyword>
<dbReference type="Proteomes" id="UP000198756">
    <property type="component" value="Unassembled WGS sequence"/>
</dbReference>
<organism evidence="2 3">
    <name type="scientific">Algoriphagus alkaliphilus</name>
    <dbReference type="NCBI Taxonomy" id="279824"/>
    <lineage>
        <taxon>Bacteria</taxon>
        <taxon>Pseudomonadati</taxon>
        <taxon>Bacteroidota</taxon>
        <taxon>Cytophagia</taxon>
        <taxon>Cytophagales</taxon>
        <taxon>Cyclobacteriaceae</taxon>
        <taxon>Algoriphagus</taxon>
    </lineage>
</organism>
<proteinExistence type="predicted"/>
<reference evidence="3" key="1">
    <citation type="submission" date="2016-10" db="EMBL/GenBank/DDBJ databases">
        <authorList>
            <person name="Varghese N."/>
            <person name="Submissions S."/>
        </authorList>
    </citation>
    <scope>NUCLEOTIDE SEQUENCE [LARGE SCALE GENOMIC DNA]</scope>
    <source>
        <strain evidence="3">DSM 22703</strain>
    </source>
</reference>
<dbReference type="STRING" id="279824.SAMN03080617_03518"/>
<accession>A0A1G5ZB23</accession>
<dbReference type="SUPFAM" id="SSF49464">
    <property type="entry name" value="Carboxypeptidase regulatory domain-like"/>
    <property type="match status" value="1"/>
</dbReference>
<dbReference type="SUPFAM" id="SSF56935">
    <property type="entry name" value="Porins"/>
    <property type="match status" value="1"/>
</dbReference>
<sequence length="922" mass="104772">MRALYFIFFFFAFGSISAQTVSGVVQEKGSGLPLPFANIFVNNTTQGIATDGEGKFSLSGDFPAQIELVASFVGYVTQVRTISFENNNEVKVIFELAFNESNLSEVELKAKRDKSWERNFRKFESVFLALPDDPYKSQIEILNPWVIEYDKINPDKGANYIRAYAKEPLLIKNEALGYEIEYHLQDFRMLRTGSSFSGQVFFRSLNSSDSKEQFRWEQARQSSYISSLRHLNQSILLNVSNSVYFEMFRVVSGQLDRRRTNVFNLELNETIIPLENSSILRRPLGDKTFRIFLPDKIEIHHLGKKWGNDYYKDIFNPISWIEAPDGYYDIDRNGVLIDPTKLILSGYLARERVARALPLDFEVKPTLALSHEKSQISNSKAEFQINKLREKVWLTTSKPYFYPGETAWIGGRVLYQDPFLADSLSRVLYVDILKANNEIVQSATFPILQGKISGALVLAQDLSPGDYGLRAYTHWNRNFPESDQFIAPFIVMEAGFIPELTEAAKESFPGNIKVKSDAELSDSLNFRMMDLQLTFMDEFDNPIAAEFVLSISDADQVTELTEESSLEQATEWLDEDLPETFQNRLSYSVEYGISLKGKFIPDNQRQGLIQPITIVRGDLEDYGQVMTDSSGYFWATGLSYQDTAQIAVAAVNQKLKPFGSVELESLGKPELGVDLPKLTYQKVPILSKDYFLDTSGDYMLLEEFVKEETRERETMAERNYGYGAPTQEVGPKELEKLTMPEILGLLRFNTNTAKFGNYNFGEKVGAPLLILDGSPRPYMEKGELLDFLLNSIEPSQLLSIKVYSDNISKAVFGMAGYAGVIMIETKKGFRINPEIQTKFNSEGFQFFTVPGFTAFPEFSKAPSSDRYLTKKPTIYWDPLAETTDGVYKVKIKVPYGVERFSIKVEGRSLDGEVIFEMIEINK</sequence>
<dbReference type="Gene3D" id="2.60.40.1120">
    <property type="entry name" value="Carboxypeptidase-like, regulatory domain"/>
    <property type="match status" value="1"/>
</dbReference>